<evidence type="ECO:0000313" key="2">
    <source>
        <dbReference type="EMBL" id="MIC88921.1"/>
    </source>
</evidence>
<organism evidence="2">
    <name type="scientific">Scolopendra viridis</name>
    <name type="common">Giant centipede</name>
    <dbReference type="NCBI Taxonomy" id="118503"/>
    <lineage>
        <taxon>Eukaryota</taxon>
        <taxon>Metazoa</taxon>
        <taxon>Ecdysozoa</taxon>
        <taxon>Arthropoda</taxon>
        <taxon>Myriapoda</taxon>
        <taxon>Chilopoda</taxon>
        <taxon>Pleurostigmophora</taxon>
        <taxon>Scolopendromorpha</taxon>
        <taxon>Scolopendridae</taxon>
        <taxon>Scolopendra</taxon>
    </lineage>
</organism>
<dbReference type="EMBL" id="GGNE01000380">
    <property type="protein sequence ID" value="MIC88921.1"/>
    <property type="molecule type" value="Transcribed_RNA"/>
</dbReference>
<protein>
    <submittedName>
        <fullName evidence="2">SLPTX10</fullName>
    </submittedName>
</protein>
<keyword evidence="1" id="KW-0732">Signal</keyword>
<feature type="signal peptide" evidence="1">
    <location>
        <begin position="1"/>
        <end position="22"/>
    </location>
</feature>
<reference evidence="2" key="1">
    <citation type="journal article" date="2018" name="Toxicon">
        <title>Venom-gland transcriptomics and venom proteomics of the giant Florida blue centipede, Scolopendra viridis.</title>
        <authorList>
            <person name="Ward M.J."/>
            <person name="Rokyta D.R."/>
        </authorList>
    </citation>
    <scope>NUCLEOTIDE SEQUENCE</scope>
    <source>
        <tissue evidence="2">Venom gland</tissue>
    </source>
</reference>
<dbReference type="AlphaFoldDB" id="A0A4D5RA37"/>
<name>A0A4D5RA37_SCOVI</name>
<accession>A0A4D5RA37</accession>
<evidence type="ECO:0000256" key="1">
    <source>
        <dbReference type="SAM" id="SignalP"/>
    </source>
</evidence>
<feature type="chain" id="PRO_5020034388" evidence="1">
    <location>
        <begin position="23"/>
        <end position="80"/>
    </location>
</feature>
<gene>
    <name evidence="2" type="primary">SLPTX10</name>
</gene>
<sequence length="80" mass="8793">MNKSTVVFAVLLVFFCVEFATSAKLPQSFLDALKLAKGDKLAESMLYTNRDKCMTNCNLLPTCPKLAPECCPKKTGDCPK</sequence>
<proteinExistence type="predicted"/>